<accession>A0A4R8WPT5</accession>
<dbReference type="OrthoDB" id="5124736at2"/>
<dbReference type="Proteomes" id="UP000298412">
    <property type="component" value="Unassembled WGS sequence"/>
</dbReference>
<comment type="caution">
    <text evidence="2">The sequence shown here is derived from an EMBL/GenBank/DDBJ whole genome shotgun (WGS) entry which is preliminary data.</text>
</comment>
<dbReference type="RefSeq" id="WP_134567805.1">
    <property type="nucleotide sequence ID" value="NZ_SOFP01000050.1"/>
</dbReference>
<feature type="transmembrane region" description="Helical" evidence="1">
    <location>
        <begin position="124"/>
        <end position="144"/>
    </location>
</feature>
<protein>
    <submittedName>
        <fullName evidence="2">Uncharacterized protein</fullName>
    </submittedName>
</protein>
<keyword evidence="1" id="KW-0472">Membrane</keyword>
<dbReference type="InterPro" id="IPR046124">
    <property type="entry name" value="DUF6121"/>
</dbReference>
<feature type="transmembrane region" description="Helical" evidence="1">
    <location>
        <begin position="46"/>
        <end position="67"/>
    </location>
</feature>
<dbReference type="AlphaFoldDB" id="A0A4R8WPT5"/>
<organism evidence="2 3">
    <name type="scientific">Cryobacterium algoritolerans</name>
    <dbReference type="NCBI Taxonomy" id="1259184"/>
    <lineage>
        <taxon>Bacteria</taxon>
        <taxon>Bacillati</taxon>
        <taxon>Actinomycetota</taxon>
        <taxon>Actinomycetes</taxon>
        <taxon>Micrococcales</taxon>
        <taxon>Microbacteriaceae</taxon>
        <taxon>Cryobacterium</taxon>
    </lineage>
</organism>
<dbReference type="Pfam" id="PF19616">
    <property type="entry name" value="DUF6121"/>
    <property type="match status" value="1"/>
</dbReference>
<keyword evidence="3" id="KW-1185">Reference proteome</keyword>
<sequence length="162" mass="17322">MRDYQKYATVVAVFATVLYAALTIAAFGMISLLADRDVITDPNAGPLVGPSMTAAAALVVFILMLLLGLRTRPENQRIAVGYSLGTGFVAFVSFLLVGAFLFALNAELPADSISFAGSLFVGPFAATAGILGFIVTLLYSMVLASRMPERGRPLWPWERRGD</sequence>
<feature type="transmembrane region" description="Helical" evidence="1">
    <location>
        <begin position="7"/>
        <end position="34"/>
    </location>
</feature>
<reference evidence="2 3" key="1">
    <citation type="submission" date="2019-03" db="EMBL/GenBank/DDBJ databases">
        <title>Genomics of glacier-inhabiting Cryobacterium strains.</title>
        <authorList>
            <person name="Liu Q."/>
            <person name="Xin Y.-H."/>
        </authorList>
    </citation>
    <scope>NUCLEOTIDE SEQUENCE [LARGE SCALE GENOMIC DNA]</scope>
    <source>
        <strain evidence="2 3">MDT1-3</strain>
    </source>
</reference>
<gene>
    <name evidence="2" type="ORF">E3O19_11640</name>
</gene>
<keyword evidence="1" id="KW-1133">Transmembrane helix</keyword>
<keyword evidence="1" id="KW-0812">Transmembrane</keyword>
<evidence type="ECO:0000256" key="1">
    <source>
        <dbReference type="SAM" id="Phobius"/>
    </source>
</evidence>
<feature type="transmembrane region" description="Helical" evidence="1">
    <location>
        <begin position="79"/>
        <end position="104"/>
    </location>
</feature>
<dbReference type="EMBL" id="SOFP01000050">
    <property type="protein sequence ID" value="TFC13984.1"/>
    <property type="molecule type" value="Genomic_DNA"/>
</dbReference>
<evidence type="ECO:0000313" key="3">
    <source>
        <dbReference type="Proteomes" id="UP000298412"/>
    </source>
</evidence>
<evidence type="ECO:0000313" key="2">
    <source>
        <dbReference type="EMBL" id="TFC13984.1"/>
    </source>
</evidence>
<proteinExistence type="predicted"/>
<name>A0A4R8WPT5_9MICO</name>